<dbReference type="GO" id="GO:0010436">
    <property type="term" value="F:carotenoid dioxygenase activity"/>
    <property type="evidence" value="ECO:0007669"/>
    <property type="project" value="TreeGrafter"/>
</dbReference>
<dbReference type="EC" id="1.13.11.-" evidence="5"/>
<protein>
    <submittedName>
        <fullName evidence="5">Carotenoid cleavage oxygenase</fullName>
        <ecNumber evidence="5">1.13.11.-</ecNumber>
    </submittedName>
</protein>
<gene>
    <name evidence="5" type="ORF">NMY3_00077</name>
</gene>
<dbReference type="GO" id="GO:0042574">
    <property type="term" value="P:retinal metabolic process"/>
    <property type="evidence" value="ECO:0007669"/>
    <property type="project" value="TreeGrafter"/>
</dbReference>
<dbReference type="GO" id="GO:0016121">
    <property type="term" value="P:carotene catabolic process"/>
    <property type="evidence" value="ECO:0007669"/>
    <property type="project" value="TreeGrafter"/>
</dbReference>
<evidence type="ECO:0000313" key="5">
    <source>
        <dbReference type="EMBL" id="ALI34291.1"/>
    </source>
</evidence>
<evidence type="ECO:0000256" key="1">
    <source>
        <dbReference type="ARBA" id="ARBA00001954"/>
    </source>
</evidence>
<dbReference type="Proteomes" id="UP000058925">
    <property type="component" value="Chromosome"/>
</dbReference>
<evidence type="ECO:0000256" key="4">
    <source>
        <dbReference type="ARBA" id="ARBA00023004"/>
    </source>
</evidence>
<dbReference type="KEGG" id="taa:NMY3_00077"/>
<dbReference type="GO" id="GO:0046872">
    <property type="term" value="F:metal ion binding"/>
    <property type="evidence" value="ECO:0007669"/>
    <property type="project" value="UniProtKB-KW"/>
</dbReference>
<dbReference type="Pfam" id="PF03055">
    <property type="entry name" value="RPE65"/>
    <property type="match status" value="1"/>
</dbReference>
<keyword evidence="4" id="KW-0408">Iron</keyword>
<reference evidence="6" key="1">
    <citation type="submission" date="2015-10" db="EMBL/GenBank/DDBJ databases">
        <title>Niche specialization of a soil ammonia-oxidizing archaeon, Candidatus Nitrosocosmicus oleophilus.</title>
        <authorList>
            <person name="Jung M.-Y."/>
            <person name="Rhee S.-K."/>
        </authorList>
    </citation>
    <scope>NUCLEOTIDE SEQUENCE [LARGE SCALE GENOMIC DNA]</scope>
    <source>
        <strain evidence="6">MY3</strain>
    </source>
</reference>
<accession>A0A654LVN4</accession>
<dbReference type="PANTHER" id="PTHR10543">
    <property type="entry name" value="BETA-CAROTENE DIOXYGENASE"/>
    <property type="match status" value="1"/>
</dbReference>
<dbReference type="EMBL" id="CP012850">
    <property type="protein sequence ID" value="ALI34291.1"/>
    <property type="molecule type" value="Genomic_DNA"/>
</dbReference>
<keyword evidence="3" id="KW-0479">Metal-binding</keyword>
<keyword evidence="6" id="KW-1185">Reference proteome</keyword>
<evidence type="ECO:0000313" key="6">
    <source>
        <dbReference type="Proteomes" id="UP000058925"/>
    </source>
</evidence>
<comment type="similarity">
    <text evidence="2">Belongs to the carotenoid oxygenase family.</text>
</comment>
<dbReference type="GO" id="GO:0003834">
    <property type="term" value="F:beta-carotene 15,15'-dioxygenase activity"/>
    <property type="evidence" value="ECO:0007669"/>
    <property type="project" value="TreeGrafter"/>
</dbReference>
<evidence type="ECO:0000256" key="3">
    <source>
        <dbReference type="ARBA" id="ARBA00022723"/>
    </source>
</evidence>
<sequence>MTTLKNMSQLGFTNLEEEVMLDDLHVQGKIPEWLSGSLIRNGPAKFDLDKQSLKHWFDGLAMLHKFSFNAGKVAY</sequence>
<organism evidence="5 6">
    <name type="scientific">Candidatus Nitrosocosmicus oleophilus</name>
    <dbReference type="NCBI Taxonomy" id="1353260"/>
    <lineage>
        <taxon>Archaea</taxon>
        <taxon>Nitrososphaerota</taxon>
        <taxon>Nitrososphaeria</taxon>
        <taxon>Nitrososphaerales</taxon>
        <taxon>Nitrososphaeraceae</taxon>
        <taxon>Candidatus Nitrosocosmicus</taxon>
    </lineage>
</organism>
<comment type="cofactor">
    <cofactor evidence="1">
        <name>Fe(2+)</name>
        <dbReference type="ChEBI" id="CHEBI:29033"/>
    </cofactor>
</comment>
<dbReference type="PANTHER" id="PTHR10543:SF132">
    <property type="entry name" value="BETA,BETA-CAROTENE 15,15'-DIOXYGENASE"/>
    <property type="match status" value="1"/>
</dbReference>
<keyword evidence="5" id="KW-0560">Oxidoreductase</keyword>
<proteinExistence type="inferred from homology"/>
<dbReference type="InterPro" id="IPR004294">
    <property type="entry name" value="Carotenoid_Oase"/>
</dbReference>
<evidence type="ECO:0000256" key="2">
    <source>
        <dbReference type="ARBA" id="ARBA00006787"/>
    </source>
</evidence>
<dbReference type="OrthoDB" id="199596at2157"/>
<dbReference type="AlphaFoldDB" id="A0A654LVN4"/>
<name>A0A654LVN4_9ARCH</name>